<dbReference type="AlphaFoldDB" id="A0A840VHX2"/>
<keyword evidence="7 9" id="KW-0460">Magnesium</keyword>
<dbReference type="HAMAP" id="MF_00336">
    <property type="entry name" value="BioD"/>
    <property type="match status" value="1"/>
</dbReference>
<evidence type="ECO:0000313" key="10">
    <source>
        <dbReference type="EMBL" id="MBB5372785.1"/>
    </source>
</evidence>
<comment type="subunit">
    <text evidence="9">Homodimer.</text>
</comment>
<feature type="binding site" evidence="9">
    <location>
        <begin position="117"/>
        <end position="120"/>
    </location>
    <ligand>
        <name>ATP</name>
        <dbReference type="ChEBI" id="CHEBI:30616"/>
    </ligand>
</feature>
<evidence type="ECO:0000256" key="2">
    <source>
        <dbReference type="ARBA" id="ARBA00022598"/>
    </source>
</evidence>
<dbReference type="GO" id="GO:0004141">
    <property type="term" value="F:dethiobiotin synthase activity"/>
    <property type="evidence" value="ECO:0007669"/>
    <property type="project" value="UniProtKB-UniRule"/>
</dbReference>
<comment type="pathway">
    <text evidence="9">Cofactor biosynthesis; biotin biosynthesis; biotin from 7,8-diaminononanoate: step 1/2.</text>
</comment>
<evidence type="ECO:0000256" key="1">
    <source>
        <dbReference type="ARBA" id="ARBA00022490"/>
    </source>
</evidence>
<evidence type="ECO:0000256" key="4">
    <source>
        <dbReference type="ARBA" id="ARBA00022741"/>
    </source>
</evidence>
<feature type="active site" evidence="9">
    <location>
        <position position="37"/>
    </location>
</feature>
<keyword evidence="5 9" id="KW-0093">Biotin biosynthesis</keyword>
<dbReference type="UniPathway" id="UPA00078">
    <property type="reaction ID" value="UER00161"/>
</dbReference>
<evidence type="ECO:0000256" key="8">
    <source>
        <dbReference type="ARBA" id="ARBA00047386"/>
    </source>
</evidence>
<dbReference type="GO" id="GO:0009102">
    <property type="term" value="P:biotin biosynthetic process"/>
    <property type="evidence" value="ECO:0007669"/>
    <property type="project" value="UniProtKB-UniRule"/>
</dbReference>
<feature type="binding site" evidence="9">
    <location>
        <begin position="12"/>
        <end position="17"/>
    </location>
    <ligand>
        <name>ATP</name>
        <dbReference type="ChEBI" id="CHEBI:30616"/>
    </ligand>
</feature>
<evidence type="ECO:0000313" key="11">
    <source>
        <dbReference type="Proteomes" id="UP000553706"/>
    </source>
</evidence>
<comment type="subcellular location">
    <subcellularLocation>
        <location evidence="9">Cytoplasm</location>
    </subcellularLocation>
</comment>
<dbReference type="PIRSF" id="PIRSF006755">
    <property type="entry name" value="DTB_synth"/>
    <property type="match status" value="1"/>
</dbReference>
<dbReference type="GO" id="GO:0005829">
    <property type="term" value="C:cytosol"/>
    <property type="evidence" value="ECO:0007669"/>
    <property type="project" value="TreeGrafter"/>
</dbReference>
<keyword evidence="6 9" id="KW-0067">ATP-binding</keyword>
<comment type="similarity">
    <text evidence="9">Belongs to the dethiobiotin synthetase family.</text>
</comment>
<keyword evidence="4 9" id="KW-0547">Nucleotide-binding</keyword>
<feature type="binding site" evidence="9">
    <location>
        <position position="41"/>
    </location>
    <ligand>
        <name>substrate</name>
    </ligand>
</feature>
<dbReference type="RefSeq" id="WP_183265807.1">
    <property type="nucleotide sequence ID" value="NZ_JACHFJ010000003.1"/>
</dbReference>
<feature type="binding site" evidence="9">
    <location>
        <position position="16"/>
    </location>
    <ligand>
        <name>Mg(2+)</name>
        <dbReference type="ChEBI" id="CHEBI:18420"/>
    </ligand>
</feature>
<comment type="catalytic activity">
    <reaction evidence="8">
        <text>(7R,8S)-8-amino-7-(carboxyamino)nonanoate + ATP = (4R,5S)-dethiobiotin + ADP + phosphate + H(+)</text>
        <dbReference type="Rhea" id="RHEA:63684"/>
        <dbReference type="ChEBI" id="CHEBI:15378"/>
        <dbReference type="ChEBI" id="CHEBI:30616"/>
        <dbReference type="ChEBI" id="CHEBI:43474"/>
        <dbReference type="ChEBI" id="CHEBI:149470"/>
        <dbReference type="ChEBI" id="CHEBI:149473"/>
        <dbReference type="ChEBI" id="CHEBI:456216"/>
    </reaction>
</comment>
<evidence type="ECO:0000256" key="6">
    <source>
        <dbReference type="ARBA" id="ARBA00022840"/>
    </source>
</evidence>
<dbReference type="SUPFAM" id="SSF52540">
    <property type="entry name" value="P-loop containing nucleoside triphosphate hydrolases"/>
    <property type="match status" value="1"/>
</dbReference>
<dbReference type="CDD" id="cd03109">
    <property type="entry name" value="DTBS"/>
    <property type="match status" value="1"/>
</dbReference>
<sequence length="220" mass="23167">MASYFITGTGTGVGKTYVTSGLIRAGRELKRDFAAIKPILSGYDPADNAGTDTAMLLEAMGRPVTPLNVATVSPWRFTAPLSPDMAAVREGKRIVFNDVVTFCQTAMTAARGTLLIEGVGGAAVPVNDNHLIIDLIVALKLPVILVAGTYLGTISHTITTGAFLASHGVNVAAVVLSESEESPVLPEETAATLERFVSCPIHIIPRDFDDGSFRKLAAKL</sequence>
<dbReference type="EMBL" id="JACHFJ010000003">
    <property type="protein sequence ID" value="MBB5372785.1"/>
    <property type="molecule type" value="Genomic_DNA"/>
</dbReference>
<keyword evidence="1 9" id="KW-0963">Cytoplasm</keyword>
<comment type="caution">
    <text evidence="10">The sequence shown here is derived from an EMBL/GenBank/DDBJ whole genome shotgun (WGS) entry which is preliminary data.</text>
</comment>
<comment type="cofactor">
    <cofactor evidence="9">
        <name>Mg(2+)</name>
        <dbReference type="ChEBI" id="CHEBI:18420"/>
    </cofactor>
</comment>
<dbReference type="Gene3D" id="3.40.50.300">
    <property type="entry name" value="P-loop containing nucleotide triphosphate hydrolases"/>
    <property type="match status" value="1"/>
</dbReference>
<proteinExistence type="inferred from homology"/>
<keyword evidence="11" id="KW-1185">Reference proteome</keyword>
<evidence type="ECO:0000256" key="5">
    <source>
        <dbReference type="ARBA" id="ARBA00022756"/>
    </source>
</evidence>
<dbReference type="InterPro" id="IPR004472">
    <property type="entry name" value="DTB_synth_BioD"/>
</dbReference>
<dbReference type="EC" id="6.3.3.3" evidence="9"/>
<evidence type="ECO:0000256" key="9">
    <source>
        <dbReference type="HAMAP-Rule" id="MF_00336"/>
    </source>
</evidence>
<comment type="function">
    <text evidence="9">Catalyzes a mechanistically unusual reaction, the ATP-dependent insertion of CO2 between the N7 and N8 nitrogen atoms of 7,8-diaminopelargonic acid (DAPA, also called 7,8-diammoniononanoate) to form a ureido ring.</text>
</comment>
<comment type="catalytic activity">
    <reaction evidence="9">
        <text>(7R,8S)-7,8-diammoniononanoate + CO2 + ATP = (4R,5S)-dethiobiotin + ADP + phosphate + 3 H(+)</text>
        <dbReference type="Rhea" id="RHEA:15805"/>
        <dbReference type="ChEBI" id="CHEBI:15378"/>
        <dbReference type="ChEBI" id="CHEBI:16526"/>
        <dbReference type="ChEBI" id="CHEBI:30616"/>
        <dbReference type="ChEBI" id="CHEBI:43474"/>
        <dbReference type="ChEBI" id="CHEBI:149469"/>
        <dbReference type="ChEBI" id="CHEBI:149473"/>
        <dbReference type="ChEBI" id="CHEBI:456216"/>
        <dbReference type="EC" id="6.3.3.3"/>
    </reaction>
</comment>
<dbReference type="Pfam" id="PF13500">
    <property type="entry name" value="AAA_26"/>
    <property type="match status" value="1"/>
</dbReference>
<dbReference type="PANTHER" id="PTHR43210:SF2">
    <property type="entry name" value="ATP-DEPENDENT DETHIOBIOTIN SYNTHETASE BIOD 2"/>
    <property type="match status" value="1"/>
</dbReference>
<protein>
    <recommendedName>
        <fullName evidence="9">ATP-dependent dethiobiotin synthetase BioD</fullName>
        <ecNumber evidence="9">6.3.3.3</ecNumber>
    </recommendedName>
    <alternativeName>
        <fullName evidence="9">DTB synthetase</fullName>
        <shortName evidence="9">DTBS</shortName>
    </alternativeName>
    <alternativeName>
        <fullName evidence="9">Dethiobiotin synthase</fullName>
    </alternativeName>
</protein>
<name>A0A840VHX2_9PROT</name>
<dbReference type="NCBIfam" id="TIGR00347">
    <property type="entry name" value="bioD"/>
    <property type="match status" value="1"/>
</dbReference>
<evidence type="ECO:0000256" key="3">
    <source>
        <dbReference type="ARBA" id="ARBA00022723"/>
    </source>
</evidence>
<evidence type="ECO:0000256" key="7">
    <source>
        <dbReference type="ARBA" id="ARBA00022842"/>
    </source>
</evidence>
<dbReference type="GO" id="GO:0005524">
    <property type="term" value="F:ATP binding"/>
    <property type="evidence" value="ECO:0007669"/>
    <property type="project" value="UniProtKB-UniRule"/>
</dbReference>
<dbReference type="Proteomes" id="UP000553706">
    <property type="component" value="Unassembled WGS sequence"/>
</dbReference>
<dbReference type="PANTHER" id="PTHR43210">
    <property type="entry name" value="DETHIOBIOTIN SYNTHETASE"/>
    <property type="match status" value="1"/>
</dbReference>
<accession>A0A840VHX2</accession>
<dbReference type="InterPro" id="IPR027417">
    <property type="entry name" value="P-loop_NTPase"/>
</dbReference>
<gene>
    <name evidence="9" type="primary">bioD</name>
    <name evidence="10" type="ORF">HNP71_001036</name>
</gene>
<keyword evidence="3 9" id="KW-0479">Metal-binding</keyword>
<keyword evidence="2 9" id="KW-0436">Ligase</keyword>
<feature type="binding site" evidence="9">
    <location>
        <position position="117"/>
    </location>
    <ligand>
        <name>Mg(2+)</name>
        <dbReference type="ChEBI" id="CHEBI:18420"/>
    </ligand>
</feature>
<reference evidence="10 11" key="1">
    <citation type="submission" date="2020-08" db="EMBL/GenBank/DDBJ databases">
        <title>Genomic Encyclopedia of Type Strains, Phase IV (KMG-IV): sequencing the most valuable type-strain genomes for metagenomic binning, comparative biology and taxonomic classification.</title>
        <authorList>
            <person name="Goeker M."/>
        </authorList>
    </citation>
    <scope>NUCLEOTIDE SEQUENCE [LARGE SCALE GENOMIC DNA]</scope>
    <source>
        <strain evidence="10 11">DSM 27026</strain>
    </source>
</reference>
<comment type="caution">
    <text evidence="9">Lacks conserved residue(s) required for the propagation of feature annotation.</text>
</comment>
<organism evidence="10 11">
    <name type="scientific">Acidocella aromatica</name>
    <dbReference type="NCBI Taxonomy" id="1303579"/>
    <lineage>
        <taxon>Bacteria</taxon>
        <taxon>Pseudomonadati</taxon>
        <taxon>Pseudomonadota</taxon>
        <taxon>Alphaproteobacteria</taxon>
        <taxon>Acetobacterales</taxon>
        <taxon>Acidocellaceae</taxon>
        <taxon>Acidocella</taxon>
    </lineage>
</organism>
<feature type="binding site" evidence="9">
    <location>
        <begin position="177"/>
        <end position="178"/>
    </location>
    <ligand>
        <name>ATP</name>
        <dbReference type="ChEBI" id="CHEBI:30616"/>
    </ligand>
</feature>
<dbReference type="GO" id="GO:0000287">
    <property type="term" value="F:magnesium ion binding"/>
    <property type="evidence" value="ECO:0007669"/>
    <property type="project" value="UniProtKB-UniRule"/>
</dbReference>